<sequence>MFLLPAIGLPNSHPLIPSCFQTTTEDIAHLWQCRFGHLNYKSLRLMQSERHIRISRVEENRNWDWSQISEATNKELGWEDIILEDDVSEDDVIVSNMDGAIDKNNLWRANLQHQT</sequence>
<evidence type="ECO:0000313" key="1">
    <source>
        <dbReference type="EMBL" id="KAK9030414.1"/>
    </source>
</evidence>
<evidence type="ECO:0008006" key="3">
    <source>
        <dbReference type="Google" id="ProtNLM"/>
    </source>
</evidence>
<organism evidence="1 2">
    <name type="scientific">Hibiscus sabdariffa</name>
    <name type="common">roselle</name>
    <dbReference type="NCBI Taxonomy" id="183260"/>
    <lineage>
        <taxon>Eukaryota</taxon>
        <taxon>Viridiplantae</taxon>
        <taxon>Streptophyta</taxon>
        <taxon>Embryophyta</taxon>
        <taxon>Tracheophyta</taxon>
        <taxon>Spermatophyta</taxon>
        <taxon>Magnoliopsida</taxon>
        <taxon>eudicotyledons</taxon>
        <taxon>Gunneridae</taxon>
        <taxon>Pentapetalae</taxon>
        <taxon>rosids</taxon>
        <taxon>malvids</taxon>
        <taxon>Malvales</taxon>
        <taxon>Malvaceae</taxon>
        <taxon>Malvoideae</taxon>
        <taxon>Hibiscus</taxon>
    </lineage>
</organism>
<protein>
    <recommendedName>
        <fullName evidence="3">GAG-pre-integrase domain-containing protein</fullName>
    </recommendedName>
</protein>
<comment type="caution">
    <text evidence="1">The sequence shown here is derived from an EMBL/GenBank/DDBJ whole genome shotgun (WGS) entry which is preliminary data.</text>
</comment>
<evidence type="ECO:0000313" key="2">
    <source>
        <dbReference type="Proteomes" id="UP001396334"/>
    </source>
</evidence>
<accession>A0ABR2SZM4</accession>
<dbReference type="Proteomes" id="UP001396334">
    <property type="component" value="Unassembled WGS sequence"/>
</dbReference>
<name>A0ABR2SZM4_9ROSI</name>
<gene>
    <name evidence="1" type="ORF">V6N11_031841</name>
</gene>
<dbReference type="EMBL" id="JBBPBN010000010">
    <property type="protein sequence ID" value="KAK9030414.1"/>
    <property type="molecule type" value="Genomic_DNA"/>
</dbReference>
<reference evidence="1 2" key="1">
    <citation type="journal article" date="2024" name="G3 (Bethesda)">
        <title>Genome assembly of Hibiscus sabdariffa L. provides insights into metabolisms of medicinal natural products.</title>
        <authorList>
            <person name="Kim T."/>
        </authorList>
    </citation>
    <scope>NUCLEOTIDE SEQUENCE [LARGE SCALE GENOMIC DNA]</scope>
    <source>
        <strain evidence="1">TK-2024</strain>
        <tissue evidence="1">Old leaves</tissue>
    </source>
</reference>
<keyword evidence="2" id="KW-1185">Reference proteome</keyword>
<proteinExistence type="predicted"/>